<reference evidence="7 8" key="1">
    <citation type="journal article" date="2018" name="PLoS Genet.">
        <title>Population sequencing reveals clonal diversity and ancestral inbreeding in the grapevine cultivar Chardonnay.</title>
        <authorList>
            <person name="Roach M.J."/>
            <person name="Johnson D.L."/>
            <person name="Bohlmann J."/>
            <person name="van Vuuren H.J."/>
            <person name="Jones S.J."/>
            <person name="Pretorius I.S."/>
            <person name="Schmidt S.A."/>
            <person name="Borneman A.R."/>
        </authorList>
    </citation>
    <scope>NUCLEOTIDE SEQUENCE [LARGE SCALE GENOMIC DNA]</scope>
    <source>
        <strain evidence="8">cv. Chardonnay</strain>
        <tissue evidence="7">Leaf</tissue>
    </source>
</reference>
<dbReference type="Pfam" id="PF04434">
    <property type="entry name" value="SWIM"/>
    <property type="match status" value="1"/>
</dbReference>
<keyword evidence="1" id="KW-0479">Metal-binding</keyword>
<evidence type="ECO:0000313" key="7">
    <source>
        <dbReference type="EMBL" id="RVW39896.1"/>
    </source>
</evidence>
<dbReference type="InterPro" id="IPR004332">
    <property type="entry name" value="Transposase_MuDR"/>
</dbReference>
<feature type="compositionally biased region" description="Basic residues" evidence="5">
    <location>
        <begin position="1368"/>
        <end position="1379"/>
    </location>
</feature>
<evidence type="ECO:0000256" key="5">
    <source>
        <dbReference type="SAM" id="MobiDB-lite"/>
    </source>
</evidence>
<dbReference type="InterPro" id="IPR007527">
    <property type="entry name" value="Znf_SWIM"/>
</dbReference>
<evidence type="ECO:0000256" key="4">
    <source>
        <dbReference type="PROSITE-ProRule" id="PRU00325"/>
    </source>
</evidence>
<protein>
    <submittedName>
        <fullName evidence="7">Serine/threonine-protein phosphatase 7 long form-like</fullName>
    </submittedName>
</protein>
<dbReference type="PROSITE" id="PS50966">
    <property type="entry name" value="ZF_SWIM"/>
    <property type="match status" value="1"/>
</dbReference>
<keyword evidence="3" id="KW-0862">Zinc</keyword>
<dbReference type="GO" id="GO:0010073">
    <property type="term" value="P:meristem maintenance"/>
    <property type="evidence" value="ECO:0007669"/>
    <property type="project" value="InterPro"/>
</dbReference>
<feature type="compositionally biased region" description="Basic residues" evidence="5">
    <location>
        <begin position="1335"/>
        <end position="1351"/>
    </location>
</feature>
<dbReference type="InterPro" id="IPR019557">
    <property type="entry name" value="AminoTfrase-like_pln_mobile"/>
</dbReference>
<feature type="compositionally biased region" description="Low complexity" evidence="5">
    <location>
        <begin position="1214"/>
        <end position="1225"/>
    </location>
</feature>
<dbReference type="Proteomes" id="UP000288805">
    <property type="component" value="Unassembled WGS sequence"/>
</dbReference>
<dbReference type="EMBL" id="QGNW01001469">
    <property type="protein sequence ID" value="RVW39896.1"/>
    <property type="molecule type" value="Genomic_DNA"/>
</dbReference>
<evidence type="ECO:0000256" key="3">
    <source>
        <dbReference type="ARBA" id="ARBA00022833"/>
    </source>
</evidence>
<dbReference type="Pfam" id="PF10536">
    <property type="entry name" value="PMD"/>
    <property type="match status" value="1"/>
</dbReference>
<comment type="caution">
    <text evidence="7">The sequence shown here is derived from an EMBL/GenBank/DDBJ whole genome shotgun (WGS) entry which is preliminary data.</text>
</comment>
<organism evidence="7 8">
    <name type="scientific">Vitis vinifera</name>
    <name type="common">Grape</name>
    <dbReference type="NCBI Taxonomy" id="29760"/>
    <lineage>
        <taxon>Eukaryota</taxon>
        <taxon>Viridiplantae</taxon>
        <taxon>Streptophyta</taxon>
        <taxon>Embryophyta</taxon>
        <taxon>Tracheophyta</taxon>
        <taxon>Spermatophyta</taxon>
        <taxon>Magnoliopsida</taxon>
        <taxon>eudicotyledons</taxon>
        <taxon>Gunneridae</taxon>
        <taxon>Pentapetalae</taxon>
        <taxon>rosids</taxon>
        <taxon>Vitales</taxon>
        <taxon>Vitaceae</taxon>
        <taxon>Viteae</taxon>
        <taxon>Vitis</taxon>
    </lineage>
</organism>
<keyword evidence="2 4" id="KW-0863">Zinc-finger</keyword>
<evidence type="ECO:0000313" key="8">
    <source>
        <dbReference type="Proteomes" id="UP000288805"/>
    </source>
</evidence>
<dbReference type="Pfam" id="PF03108">
    <property type="entry name" value="DBD_Tnp_Mut"/>
    <property type="match status" value="1"/>
</dbReference>
<name>A0A438DWJ5_VITVI</name>
<sequence length="1385" mass="158318">MLSMIFRYPILMSIGNGNINYIQLPIKDDDDVRLMFHVVAQIPPLNTIEMYLQTHPRDHSSELSPSFDQEIMGHDVEIPAKGNSGVQIDEMDENLAHNDEMGGNLAVVTQSVMGATNNYVVIPFTNENDDVEFYDEDEINEMHYDDEPPTNKVSSDDGEHIMPSPMFKQLNWDAINSMTAEPLTPHTGLWNESNELFKGLRFESKEDLQYAVKRYAICRNQHLMVCESEPQLWAVRCKKWQEGCNWRLRACHRKSHGMFEITKYAGPHTCVYPKLSQDHSQLDSTLIATEIQNVVQRDHTTSIATLHQIVKDKFGYDVHYRRIWEAKRKAMLKVFGDWDESYQTLPKWMNILQLTNPGTKVVWKTIPLGGISGNVRFMRVFWAFGASVEGFKHCRPIIQIDGINAAVRNPSVGWSPPHAQHRYCLRHVVSNFNDKFKNKVLKELAYRAGCQHQPRKYERYMEELKRLDEKSVAWFSKLDTQKWTQAYDLGYRYGWMTTNIAECINGVLKGARMLPITALVQLTFYRCVSYFEARRAEIRARMAVGDVYTAYAIEKFRRVEAKASGHTVTIFHRIHETFEVITALHGFHMDKGRNKQVVKLNEGTCSCNKWQSFGIPCSHVLAVSAHMRIDSWQLVEKYYRLDAYASCYAPEFNPIPHESYWLYHRTMEPGPLDATVLHGQATHRSFVAWTGVDSKELHCRRREAIFHRTSVLDGRIIPLLQQAGFYGVARLGFISLDWHLITAFVERWRSETHTFHLPQGECTITLQDIAMLIGLPVDGDVVTGSTCLDWRRVCYSLLGLTPGDTDIDGQRLHLTWLSQSFPTLAPDADEESIKRYTRAYILQLIGGFLFSGKSSDKVHLMFLPLLEDFEVAGRYSWGSACLAWLYRQLCRASHIDTHDISGPLILLQLWVWERFPFIAPHRLRIAPHDDQLPPLPLAIRWRDEFRTTSISMHVLAQYRHHLDRLTADQIIWQPYVDDMNVGLPDYCTAGKDIWCTISPLICFHIIEWHRPDRVLRQFGFRQGIPQPCDNESILHKCDLRGRHDVDWTTRHGDYIRRWSSRREHIARGEMAIGSLGYHDPYMVWYRSITIRFLTRTGSFHELLTTSIHQIYDIAPPDDFRIRRLCTTVLEAIHEMDRLDAPFSVDATTQLQPPSGDVRPTRRGPRGVRTRGGGPHTRSSPPPHQQPISSITRSGGVRTRGGGPHTRSSPPPHQQPISPITRSGGVRTRGGGPHTRSSPPPHQQPISPITRSGGVWTRGRGAHTRGTRHTSVLRDAPSTDISLPPIQETLITPMEVPSTPPVVPLFASSPPSIEATLVHEELVHIANDDQQGQKTNRGRGHGRGRGRRRGRGAHGGLHVSPIEPIVEHAHHKRPLRKRKAPSCGTH</sequence>
<gene>
    <name evidence="7" type="primary">MAIL3_107</name>
    <name evidence="7" type="ORF">CK203_083177</name>
</gene>
<proteinExistence type="predicted"/>
<feature type="region of interest" description="Disordered" evidence="5">
    <location>
        <begin position="1328"/>
        <end position="1385"/>
    </location>
</feature>
<dbReference type="InterPro" id="IPR044824">
    <property type="entry name" value="MAIN-like"/>
</dbReference>
<dbReference type="InterPro" id="IPR006564">
    <property type="entry name" value="Znf_PMZ"/>
</dbReference>
<accession>A0A438DWJ5</accession>
<dbReference type="SMART" id="SM00575">
    <property type="entry name" value="ZnF_PMZ"/>
    <property type="match status" value="1"/>
</dbReference>
<feature type="compositionally biased region" description="Low complexity" evidence="5">
    <location>
        <begin position="1185"/>
        <end position="1196"/>
    </location>
</feature>
<evidence type="ECO:0000256" key="1">
    <source>
        <dbReference type="ARBA" id="ARBA00022723"/>
    </source>
</evidence>
<dbReference type="PANTHER" id="PTHR46033">
    <property type="entry name" value="PROTEIN MAIN-LIKE 2"/>
    <property type="match status" value="1"/>
</dbReference>
<dbReference type="GO" id="GO:0008270">
    <property type="term" value="F:zinc ion binding"/>
    <property type="evidence" value="ECO:0007669"/>
    <property type="project" value="UniProtKB-KW"/>
</dbReference>
<dbReference type="PANTHER" id="PTHR46033:SF8">
    <property type="entry name" value="PROTEIN MAINTENANCE OF MERISTEMS-LIKE"/>
    <property type="match status" value="1"/>
</dbReference>
<feature type="region of interest" description="Disordered" evidence="5">
    <location>
        <begin position="1143"/>
        <end position="1282"/>
    </location>
</feature>
<evidence type="ECO:0000256" key="2">
    <source>
        <dbReference type="ARBA" id="ARBA00022771"/>
    </source>
</evidence>
<evidence type="ECO:0000259" key="6">
    <source>
        <dbReference type="PROSITE" id="PS50966"/>
    </source>
</evidence>
<feature type="domain" description="SWIM-type" evidence="6">
    <location>
        <begin position="596"/>
        <end position="628"/>
    </location>
</feature>